<dbReference type="OrthoDB" id="2426083at2759"/>
<evidence type="ECO:0000259" key="2">
    <source>
        <dbReference type="Pfam" id="PF03372"/>
    </source>
</evidence>
<evidence type="ECO:0000256" key="1">
    <source>
        <dbReference type="SAM" id="MobiDB-lite"/>
    </source>
</evidence>
<feature type="region of interest" description="Disordered" evidence="1">
    <location>
        <begin position="252"/>
        <end position="271"/>
    </location>
</feature>
<organism evidence="3 4">
    <name type="scientific">Achlya hypogyna</name>
    <name type="common">Oomycete</name>
    <name type="synonym">Protoachlya hypogyna</name>
    <dbReference type="NCBI Taxonomy" id="1202772"/>
    <lineage>
        <taxon>Eukaryota</taxon>
        <taxon>Sar</taxon>
        <taxon>Stramenopiles</taxon>
        <taxon>Oomycota</taxon>
        <taxon>Saprolegniomycetes</taxon>
        <taxon>Saprolegniales</taxon>
        <taxon>Achlyaceae</taxon>
        <taxon>Achlya</taxon>
    </lineage>
</organism>
<reference evidence="3 4" key="1">
    <citation type="journal article" date="2014" name="Genome Biol. Evol.">
        <title>The secreted proteins of Achlya hypogyna and Thraustotheca clavata identify the ancestral oomycete secretome and reveal gene acquisitions by horizontal gene transfer.</title>
        <authorList>
            <person name="Misner I."/>
            <person name="Blouin N."/>
            <person name="Leonard G."/>
            <person name="Richards T.A."/>
            <person name="Lane C.E."/>
        </authorList>
    </citation>
    <scope>NUCLEOTIDE SEQUENCE [LARGE SCALE GENOMIC DNA]</scope>
    <source>
        <strain evidence="3 4">ATCC 48635</strain>
    </source>
</reference>
<sequence length="1814" mass="202481">MVESGQFSGRQVFASFMATQPERKAIVTHLRMPTGSMMTRSLDEKKVLSAVLSQARGKGFDDTHLSNIVQLTIDHDARALVWALASHETAALFSNVLFKVPTKDGPKTLAMESTHALDGYFVEFDGFNVSQEELAYLWDLLGTCGAMPIAGQYTSMSALTGTTGSRYRLSFLGATVPAVFKKDGRLLDEIIFLGRLFNVYPKGWFRRQDDRRRNRANFDIYARDNKVVLPEQLGHRQRMTPGRPAKAPALAAHKRQRVDSEKQQVPPTPKPQRLEWQVVTKGAAVDKQGQPRPWTSPNSFGCLADQFAVSTRTITSATTDDTMIFPTFTRRTDSVHVPADGYVGGTKMRNRKAVRAELSLQAACDEVAYIQTTVVASLESFDTACREADSNTSLDLAAAITHGNIDLLQQALATDAIAFRRQLDTLADLEPELLMALLKLYSLNRWFRSFFGGQDSFHSIYTNVFGHAFSLTTLATDYVQLTSTYMADAAMAGGDEDETWSHAWEEVLCLGELVLGAMAPGFYQNDMALYMITGAPTFSIPTWPDVAEHRSLASSTVKDVLWGETLLGSTIRTHMTTLVTKAHATAVAQASDQIDENSAAEQTATALDAVIGALTRLDALHSAGCLDLLPSNQVIYDADLGRLEHGNLEVTAALGGAASVSLTTCNLNGFKDRDDTPAIALGHDLHHCVFFQETKLKNKDHPQTIRRHVTNHVGHKKYKLFISDKRSSVHSSRTPRRKGVATFFHESMPGFNALTVVWHLRVEGRYLVVKTSWGTTPVYFHNIYAPVKDEKRAAFFSGLPRVFEPDSIHLVGGDFNMPLDASLDATTYVAGSNMGKAECLEWLSSLRVIDAWRTMYPTDKVYSGPGGKNRLDYLFVDHGLVVHNLHSSTYAANKYRGDHLCHTVVLATTPASLSLRRTRHAVWRLPRELLQDPRNCKAIVREAELLLAELQANPDCNAGGKWCGWLYRIKHQLRQGQYNRQRHRKATLDHLQRTWKKAQADMRHGHGTDAAVVLAKTTYEHAKDELDQFCRDSGFDRHANSNEVATAHFLRKPPALKVPITQAKRDGVLTTDPDEVAAIFTAHWKRVMVSPADAQCPDPAQRATVIDHVTTALTDEQVVELDRPFSAVELSMAIKTMKKGTSPVLTGAFFADDSTIFSGSLESAEYQTDVIVGNFCAASGAALNKAKCITLALNVHDTPEHRAREDRRGFPSLTIAAPGTPIRYLGVYIGQGLAPGYQAQLLNDKFLAAFSHWGVRGRTLHGRVVLATSVILSTVWYVTAVTPISATYLKVWQRMLNNFVVGAKTKATDAYQPPLHKMWLYDKQLGLGVPHVASCIRGQRLRLLQKYMVAIQLPSPPAWSLLVREQFSHCMQTLFRSSHPFDFLSYSPMISSSWLELDALHPLWLDVWRAWSNVRMTHKMPLAPDLATSLSMPVWLTSYHEFVAPSSKTTASLVSRCQSTRRWCMHGVGNNLRCLRDFLHNTPAQRHGSWPTFEQFHSAMTSGFRGISVVLRAGAMHVPIAHYAKSVYGHVSQIYAAVLLRLHVGPDVSLVDVPTAPHPFRMVVKNQVLPFELWPRHVLVKMAKHGPIPTAVHPTYTLARPSHTLARTYMGQLKASLSWLTPVHANVWFRASMKMLPVNARYHYCRETEPTKTLCPHGCGVDETILHALRACPTVASLWEQHQAAWSAVGVRFSWFAITNVDHFVVAGPDTNLKTAMFQLWTMLTGVTLHLVWQARNNAKHRQQAPPPTHVLFDVSFVLWMTTVRRWMRLRTDDDPDLTALQTALERLLRFVHYRDMYAKYPRCLALDTLYDVG</sequence>
<evidence type="ECO:0000313" key="3">
    <source>
        <dbReference type="EMBL" id="OQR80580.1"/>
    </source>
</evidence>
<dbReference type="Proteomes" id="UP000243579">
    <property type="component" value="Unassembled WGS sequence"/>
</dbReference>
<keyword evidence="4" id="KW-1185">Reference proteome</keyword>
<proteinExistence type="predicted"/>
<evidence type="ECO:0000313" key="4">
    <source>
        <dbReference type="Proteomes" id="UP000243579"/>
    </source>
</evidence>
<dbReference type="SUPFAM" id="SSF56219">
    <property type="entry name" value="DNase I-like"/>
    <property type="match status" value="1"/>
</dbReference>
<dbReference type="InterPro" id="IPR036691">
    <property type="entry name" value="Endo/exonu/phosph_ase_sf"/>
</dbReference>
<dbReference type="GO" id="GO:0003824">
    <property type="term" value="F:catalytic activity"/>
    <property type="evidence" value="ECO:0007669"/>
    <property type="project" value="InterPro"/>
</dbReference>
<protein>
    <recommendedName>
        <fullName evidence="2">Endonuclease/exonuclease/phosphatase domain-containing protein</fullName>
    </recommendedName>
</protein>
<name>A0A1V9Y4D2_ACHHY</name>
<feature type="domain" description="Endonuclease/exonuclease/phosphatase" evidence="2">
    <location>
        <begin position="664"/>
        <end position="888"/>
    </location>
</feature>
<dbReference type="Gene3D" id="3.60.10.10">
    <property type="entry name" value="Endonuclease/exonuclease/phosphatase"/>
    <property type="match status" value="1"/>
</dbReference>
<dbReference type="EMBL" id="JNBR01002923">
    <property type="protein sequence ID" value="OQR80580.1"/>
    <property type="molecule type" value="Genomic_DNA"/>
</dbReference>
<dbReference type="InterPro" id="IPR005135">
    <property type="entry name" value="Endo/exonuclease/phosphatase"/>
</dbReference>
<dbReference type="Pfam" id="PF03372">
    <property type="entry name" value="Exo_endo_phos"/>
    <property type="match status" value="1"/>
</dbReference>
<gene>
    <name evidence="3" type="ORF">ACHHYP_17451</name>
</gene>
<accession>A0A1V9Y4D2</accession>
<comment type="caution">
    <text evidence="3">The sequence shown here is derived from an EMBL/GenBank/DDBJ whole genome shotgun (WGS) entry which is preliminary data.</text>
</comment>